<evidence type="ECO:0000313" key="12">
    <source>
        <dbReference type="Proteomes" id="UP001139646"/>
    </source>
</evidence>
<dbReference type="PRINTS" id="PR00344">
    <property type="entry name" value="BCTRLSENSOR"/>
</dbReference>
<keyword evidence="8" id="KW-0472">Membrane</keyword>
<keyword evidence="8" id="KW-0812">Transmembrane</keyword>
<name>A0ABS9X3X0_9GAMM</name>
<keyword evidence="11" id="KW-0547">Nucleotide-binding</keyword>
<organism evidence="11 12">
    <name type="scientific">Colwellia maritima</name>
    <dbReference type="NCBI Taxonomy" id="2912588"/>
    <lineage>
        <taxon>Bacteria</taxon>
        <taxon>Pseudomonadati</taxon>
        <taxon>Pseudomonadota</taxon>
        <taxon>Gammaproteobacteria</taxon>
        <taxon>Alteromonadales</taxon>
        <taxon>Colwelliaceae</taxon>
        <taxon>Colwellia</taxon>
    </lineage>
</organism>
<dbReference type="InterPro" id="IPR003594">
    <property type="entry name" value="HATPase_dom"/>
</dbReference>
<dbReference type="PROSITE" id="PS50885">
    <property type="entry name" value="HAMP"/>
    <property type="match status" value="1"/>
</dbReference>
<dbReference type="Gene3D" id="1.10.287.130">
    <property type="match status" value="1"/>
</dbReference>
<dbReference type="Gene3D" id="3.30.565.10">
    <property type="entry name" value="Histidine kinase-like ATPase, C-terminal domain"/>
    <property type="match status" value="1"/>
</dbReference>
<gene>
    <name evidence="11" type="ORF">L3081_16885</name>
</gene>
<dbReference type="InterPro" id="IPR036890">
    <property type="entry name" value="HATPase_C_sf"/>
</dbReference>
<comment type="subcellular location">
    <subcellularLocation>
        <location evidence="2">Membrane</location>
    </subcellularLocation>
</comment>
<keyword evidence="4" id="KW-0597">Phosphoprotein</keyword>
<evidence type="ECO:0000256" key="2">
    <source>
        <dbReference type="ARBA" id="ARBA00004370"/>
    </source>
</evidence>
<dbReference type="EMBL" id="JAKKSL010000003">
    <property type="protein sequence ID" value="MCI2284760.1"/>
    <property type="molecule type" value="Genomic_DNA"/>
</dbReference>
<dbReference type="SUPFAM" id="SSF55874">
    <property type="entry name" value="ATPase domain of HSP90 chaperone/DNA topoisomerase II/histidine kinase"/>
    <property type="match status" value="1"/>
</dbReference>
<keyword evidence="11" id="KW-0067">ATP-binding</keyword>
<dbReference type="InterPro" id="IPR033414">
    <property type="entry name" value="Sensor_dom"/>
</dbReference>
<evidence type="ECO:0000256" key="3">
    <source>
        <dbReference type="ARBA" id="ARBA00012438"/>
    </source>
</evidence>
<dbReference type="PANTHER" id="PTHR43065:SF47">
    <property type="match status" value="1"/>
</dbReference>
<keyword evidence="12" id="KW-1185">Reference proteome</keyword>
<dbReference type="Proteomes" id="UP001139646">
    <property type="component" value="Unassembled WGS sequence"/>
</dbReference>
<dbReference type="GO" id="GO:0005524">
    <property type="term" value="F:ATP binding"/>
    <property type="evidence" value="ECO:0007669"/>
    <property type="project" value="UniProtKB-KW"/>
</dbReference>
<dbReference type="SMART" id="SM00304">
    <property type="entry name" value="HAMP"/>
    <property type="match status" value="1"/>
</dbReference>
<reference evidence="11" key="1">
    <citation type="submission" date="2022-01" db="EMBL/GenBank/DDBJ databases">
        <title>Colwellia maritima, isolated from seawater.</title>
        <authorList>
            <person name="Kristyanto S."/>
            <person name="Jung J."/>
            <person name="Jeon C.O."/>
        </authorList>
    </citation>
    <scope>NUCLEOTIDE SEQUENCE</scope>
    <source>
        <strain evidence="11">MSW7</strain>
    </source>
</reference>
<evidence type="ECO:0000256" key="1">
    <source>
        <dbReference type="ARBA" id="ARBA00000085"/>
    </source>
</evidence>
<dbReference type="InterPro" id="IPR003660">
    <property type="entry name" value="HAMP_dom"/>
</dbReference>
<dbReference type="PANTHER" id="PTHR43065">
    <property type="entry name" value="SENSOR HISTIDINE KINASE"/>
    <property type="match status" value="1"/>
</dbReference>
<keyword evidence="8" id="KW-1133">Transmembrane helix</keyword>
<evidence type="ECO:0000256" key="6">
    <source>
        <dbReference type="ARBA" id="ARBA00022777"/>
    </source>
</evidence>
<evidence type="ECO:0000259" key="9">
    <source>
        <dbReference type="PROSITE" id="PS50109"/>
    </source>
</evidence>
<evidence type="ECO:0000313" key="11">
    <source>
        <dbReference type="EMBL" id="MCI2284760.1"/>
    </source>
</evidence>
<feature type="coiled-coil region" evidence="7">
    <location>
        <begin position="247"/>
        <end position="277"/>
    </location>
</feature>
<dbReference type="InterPro" id="IPR004358">
    <property type="entry name" value="Sig_transdc_His_kin-like_C"/>
</dbReference>
<evidence type="ECO:0000256" key="5">
    <source>
        <dbReference type="ARBA" id="ARBA00022679"/>
    </source>
</evidence>
<accession>A0ABS9X3X0</accession>
<dbReference type="Pfam" id="PF17149">
    <property type="entry name" value="CHASE5"/>
    <property type="match status" value="1"/>
</dbReference>
<evidence type="ECO:0000256" key="8">
    <source>
        <dbReference type="SAM" id="Phobius"/>
    </source>
</evidence>
<keyword evidence="5" id="KW-0808">Transferase</keyword>
<dbReference type="CDD" id="cd00082">
    <property type="entry name" value="HisKA"/>
    <property type="match status" value="1"/>
</dbReference>
<dbReference type="SUPFAM" id="SSF47384">
    <property type="entry name" value="Homodimeric domain of signal transducing histidine kinase"/>
    <property type="match status" value="1"/>
</dbReference>
<dbReference type="Pfam" id="PF02518">
    <property type="entry name" value="HATPase_c"/>
    <property type="match status" value="1"/>
</dbReference>
<sequence length="527" mass="59922">MNKAIEFNDKLTKRLLIYILLCSTFVSVCSTVVQLYSFFKDDVTLLEQRFKNIEKSYIPSIARGLWDFNKPLVAQQIQGIVDLPDIGLVIIENDFDFKQQFGDADIIAKKYIEYPIVFEGEYVGKLQIHAHYNDIYQRLWQHAGFILTSEFIKIFIVTFFIILIVNKFIMRYLFQISNYAQELASDNLDKELILSNRSGNEDELDYLVNAINSMRIKLKDKIAMLEGAENALLTLNGELEVKVHDRTAKLQKNNQQLQDLLDNLTLAQDQLIQSEKMASLGQLVAGVAHEVNTPLGICVTSITALKEKIEALQSLVASQTLTKSFLNDTLNILIEYEQIIERSLNKAVDLIRSFKSVAVEQHTDPEMNINLRQHVFDIVNTVKTLFKQKKYHINIEVDEKINLITYPSAWNQVLTNFLMNSHVHGFEGRNEGEISIVFSISEEALTLVYTDNGKGIPTDYTKRIFEPFVTTKRGQGGSGLGLNIVFNLVNAKLGGTIKLLESEQGACFEVIVPIKKPKVERKANEVN</sequence>
<feature type="transmembrane region" description="Helical" evidence="8">
    <location>
        <begin position="143"/>
        <end position="165"/>
    </location>
</feature>
<evidence type="ECO:0000256" key="4">
    <source>
        <dbReference type="ARBA" id="ARBA00022553"/>
    </source>
</evidence>
<evidence type="ECO:0000256" key="7">
    <source>
        <dbReference type="SAM" id="Coils"/>
    </source>
</evidence>
<keyword evidence="6" id="KW-0418">Kinase</keyword>
<dbReference type="InterPro" id="IPR036097">
    <property type="entry name" value="HisK_dim/P_sf"/>
</dbReference>
<dbReference type="Gene3D" id="6.10.340.10">
    <property type="match status" value="1"/>
</dbReference>
<dbReference type="SMART" id="SM00387">
    <property type="entry name" value="HATPase_c"/>
    <property type="match status" value="1"/>
</dbReference>
<comment type="catalytic activity">
    <reaction evidence="1">
        <text>ATP + protein L-histidine = ADP + protein N-phospho-L-histidine.</text>
        <dbReference type="EC" id="2.7.13.3"/>
    </reaction>
</comment>
<dbReference type="EC" id="2.7.13.3" evidence="3"/>
<keyword evidence="7" id="KW-0175">Coiled coil</keyword>
<dbReference type="RefSeq" id="WP_242287229.1">
    <property type="nucleotide sequence ID" value="NZ_JAKKSL010000003.1"/>
</dbReference>
<dbReference type="PROSITE" id="PS50109">
    <property type="entry name" value="HIS_KIN"/>
    <property type="match status" value="1"/>
</dbReference>
<dbReference type="SUPFAM" id="SSF158472">
    <property type="entry name" value="HAMP domain-like"/>
    <property type="match status" value="1"/>
</dbReference>
<evidence type="ECO:0000259" key="10">
    <source>
        <dbReference type="PROSITE" id="PS50885"/>
    </source>
</evidence>
<dbReference type="InterPro" id="IPR003661">
    <property type="entry name" value="HisK_dim/P_dom"/>
</dbReference>
<feature type="domain" description="HAMP" evidence="10">
    <location>
        <begin position="167"/>
        <end position="223"/>
    </location>
</feature>
<comment type="caution">
    <text evidence="11">The sequence shown here is derived from an EMBL/GenBank/DDBJ whole genome shotgun (WGS) entry which is preliminary data.</text>
</comment>
<feature type="domain" description="Histidine kinase" evidence="9">
    <location>
        <begin position="286"/>
        <end position="516"/>
    </location>
</feature>
<proteinExistence type="predicted"/>
<feature type="transmembrane region" description="Helical" evidence="8">
    <location>
        <begin position="15"/>
        <end position="39"/>
    </location>
</feature>
<dbReference type="InterPro" id="IPR005467">
    <property type="entry name" value="His_kinase_dom"/>
</dbReference>
<protein>
    <recommendedName>
        <fullName evidence="3">histidine kinase</fullName>
        <ecNumber evidence="3">2.7.13.3</ecNumber>
    </recommendedName>
</protein>